<evidence type="ECO:0000256" key="2">
    <source>
        <dbReference type="ARBA" id="ARBA00022475"/>
    </source>
</evidence>
<dbReference type="RefSeq" id="WP_003577334.1">
    <property type="nucleotide sequence ID" value="NZ_AFYO01000005.1"/>
</dbReference>
<sequence>MNTNWQLFADYWPFLVPLIILEFGLMIAAVIHILRHQHYRFGNRLLWLLFVIFIQIIGPIVYFVFGREDEN</sequence>
<keyword evidence="2" id="KW-1003">Cell membrane</keyword>
<dbReference type="AlphaFoldDB" id="A0A1V0Q741"/>
<evidence type="ECO:0000256" key="1">
    <source>
        <dbReference type="ARBA" id="ARBA00004651"/>
    </source>
</evidence>
<evidence type="ECO:0000256" key="5">
    <source>
        <dbReference type="ARBA" id="ARBA00023136"/>
    </source>
</evidence>
<feature type="domain" description="Cardiolipin synthase N-terminal" evidence="7">
    <location>
        <begin position="25"/>
        <end position="67"/>
    </location>
</feature>
<dbReference type="GO" id="GO:0005886">
    <property type="term" value="C:plasma membrane"/>
    <property type="evidence" value="ECO:0007669"/>
    <property type="project" value="UniProtKB-SubCell"/>
</dbReference>
<evidence type="ECO:0000259" key="7">
    <source>
        <dbReference type="Pfam" id="PF13396"/>
    </source>
</evidence>
<feature type="transmembrane region" description="Helical" evidence="6">
    <location>
        <begin position="12"/>
        <end position="34"/>
    </location>
</feature>
<reference evidence="8 9" key="1">
    <citation type="journal article" date="2015" name="J. Am. Soc. Brew. Chem.">
        <title>Dissolved carbon dioxide selects for lactic acid bacteria able to grow in and spoil packaged beer.</title>
        <authorList>
            <person name="Bergsveinson J."/>
            <person name="Redekop A."/>
            <person name="Zoerb S."/>
            <person name="Ziola B."/>
        </authorList>
    </citation>
    <scope>NUCLEOTIDE SEQUENCE [LARGE SCALE GENOMIC DNA]</scope>
    <source>
        <strain evidence="8 9">CCC B1205</strain>
    </source>
</reference>
<comment type="subcellular location">
    <subcellularLocation>
        <location evidence="1">Cell membrane</location>
        <topology evidence="1">Multi-pass membrane protein</topology>
    </subcellularLocation>
</comment>
<dbReference type="EMBL" id="LGIY01000030">
    <property type="protein sequence ID" value="POE40013.1"/>
    <property type="molecule type" value="Genomic_DNA"/>
</dbReference>
<keyword evidence="4 6" id="KW-1133">Transmembrane helix</keyword>
<keyword evidence="3 6" id="KW-0812">Transmembrane</keyword>
<evidence type="ECO:0000256" key="6">
    <source>
        <dbReference type="SAM" id="Phobius"/>
    </source>
</evidence>
<gene>
    <name evidence="8" type="ORF">ACX51_13470</name>
</gene>
<dbReference type="Proteomes" id="UP000237433">
    <property type="component" value="Unassembled WGS sequence"/>
</dbReference>
<proteinExistence type="predicted"/>
<evidence type="ECO:0000256" key="4">
    <source>
        <dbReference type="ARBA" id="ARBA00022989"/>
    </source>
</evidence>
<name>A0A1V0Q741_LACPA</name>
<dbReference type="InterPro" id="IPR027379">
    <property type="entry name" value="CLS_N"/>
</dbReference>
<feature type="transmembrane region" description="Helical" evidence="6">
    <location>
        <begin position="46"/>
        <end position="65"/>
    </location>
</feature>
<evidence type="ECO:0000256" key="3">
    <source>
        <dbReference type="ARBA" id="ARBA00022692"/>
    </source>
</evidence>
<dbReference type="Pfam" id="PF13396">
    <property type="entry name" value="PLDc_N"/>
    <property type="match status" value="1"/>
</dbReference>
<keyword evidence="5 6" id="KW-0472">Membrane</keyword>
<accession>A0A1V0Q741</accession>
<organism evidence="8 9">
    <name type="scientific">Lacticaseibacillus paracasei</name>
    <name type="common">Lactobacillus paracasei</name>
    <dbReference type="NCBI Taxonomy" id="1597"/>
    <lineage>
        <taxon>Bacteria</taxon>
        <taxon>Bacillati</taxon>
        <taxon>Bacillota</taxon>
        <taxon>Bacilli</taxon>
        <taxon>Lactobacillales</taxon>
        <taxon>Lactobacillaceae</taxon>
        <taxon>Lacticaseibacillus</taxon>
    </lineage>
</organism>
<comment type="caution">
    <text evidence="8">The sequence shown here is derived from an EMBL/GenBank/DDBJ whole genome shotgun (WGS) entry which is preliminary data.</text>
</comment>
<evidence type="ECO:0000313" key="8">
    <source>
        <dbReference type="EMBL" id="POE40013.1"/>
    </source>
</evidence>
<protein>
    <submittedName>
        <fullName evidence="8">Membrane protein</fullName>
    </submittedName>
</protein>
<evidence type="ECO:0000313" key="9">
    <source>
        <dbReference type="Proteomes" id="UP000237433"/>
    </source>
</evidence>